<organism evidence="8 9">
    <name type="scientific">Pseudolycoriella hygida</name>
    <dbReference type="NCBI Taxonomy" id="35572"/>
    <lineage>
        <taxon>Eukaryota</taxon>
        <taxon>Metazoa</taxon>
        <taxon>Ecdysozoa</taxon>
        <taxon>Arthropoda</taxon>
        <taxon>Hexapoda</taxon>
        <taxon>Insecta</taxon>
        <taxon>Pterygota</taxon>
        <taxon>Neoptera</taxon>
        <taxon>Endopterygota</taxon>
        <taxon>Diptera</taxon>
        <taxon>Nematocera</taxon>
        <taxon>Sciaroidea</taxon>
        <taxon>Sciaridae</taxon>
        <taxon>Pseudolycoriella</taxon>
    </lineage>
</organism>
<dbReference type="EMBL" id="WJQU01000001">
    <property type="protein sequence ID" value="KAJ6649868.1"/>
    <property type="molecule type" value="Genomic_DNA"/>
</dbReference>
<evidence type="ECO:0000313" key="8">
    <source>
        <dbReference type="EMBL" id="KAJ6649868.1"/>
    </source>
</evidence>
<dbReference type="PANTHER" id="PTHR31542">
    <property type="entry name" value="39A RIBOSOMAL PROTEIN L50, MITOCHONDRIAL"/>
    <property type="match status" value="1"/>
</dbReference>
<sequence>MAALVRHVLRKTGQEIPLKCIIPTSNGIAKRNYSNKLPKTVETGQKIDALAKSLECKGYLRSQKSYTPPSDVLDKIDNILSSSSITDTSKSLNLTEKFHILKSFDETFNHSVPNSQLHEISCIDDIIKFYNTEVNTTVPLDALKNMDLPSNLHIQHEYLRFHPETDSMFGGQTAFPRSSTIVTGLKYKQKYKGHVVKTSWP</sequence>
<evidence type="ECO:0000256" key="6">
    <source>
        <dbReference type="ARBA" id="ARBA00035183"/>
    </source>
</evidence>
<keyword evidence="3 8" id="KW-0689">Ribosomal protein</keyword>
<name>A0A9Q0SA26_9DIPT</name>
<keyword evidence="4" id="KW-0496">Mitochondrion</keyword>
<evidence type="ECO:0000256" key="5">
    <source>
        <dbReference type="ARBA" id="ARBA00023274"/>
    </source>
</evidence>
<proteinExistence type="inferred from homology"/>
<evidence type="ECO:0000256" key="7">
    <source>
        <dbReference type="ARBA" id="ARBA00035398"/>
    </source>
</evidence>
<comment type="subcellular location">
    <subcellularLocation>
        <location evidence="1">Mitochondrion</location>
    </subcellularLocation>
</comment>
<evidence type="ECO:0000256" key="2">
    <source>
        <dbReference type="ARBA" id="ARBA00008860"/>
    </source>
</evidence>
<evidence type="ECO:0000256" key="3">
    <source>
        <dbReference type="ARBA" id="ARBA00022980"/>
    </source>
</evidence>
<keyword evidence="5" id="KW-0687">Ribonucleoprotein</keyword>
<accession>A0A9Q0SA26</accession>
<dbReference type="InterPro" id="IPR018305">
    <property type="entry name" value="Ribosomal_m50"/>
</dbReference>
<dbReference type="OrthoDB" id="9939609at2759"/>
<comment type="similarity">
    <text evidence="2">Belongs to the mitochondrion-specific ribosomal protein mL50 family.</text>
</comment>
<dbReference type="Proteomes" id="UP001151699">
    <property type="component" value="Chromosome A"/>
</dbReference>
<evidence type="ECO:0000256" key="1">
    <source>
        <dbReference type="ARBA" id="ARBA00004173"/>
    </source>
</evidence>
<comment type="caution">
    <text evidence="8">The sequence shown here is derived from an EMBL/GenBank/DDBJ whole genome shotgun (WGS) entry which is preliminary data.</text>
</comment>
<dbReference type="PANTHER" id="PTHR31542:SF1">
    <property type="entry name" value="LARGE RIBOSOMAL SUBUNIT PROTEIN ML50"/>
    <property type="match status" value="1"/>
</dbReference>
<evidence type="ECO:0000313" key="9">
    <source>
        <dbReference type="Proteomes" id="UP001151699"/>
    </source>
</evidence>
<protein>
    <recommendedName>
        <fullName evidence="6">Large ribosomal subunit protein mL50</fullName>
    </recommendedName>
    <alternativeName>
        <fullName evidence="7">39S ribosomal protein L50, mitochondrial</fullName>
    </alternativeName>
</protein>
<dbReference type="GO" id="GO:0005762">
    <property type="term" value="C:mitochondrial large ribosomal subunit"/>
    <property type="evidence" value="ECO:0007669"/>
    <property type="project" value="TreeGrafter"/>
</dbReference>
<reference evidence="8" key="1">
    <citation type="submission" date="2022-07" db="EMBL/GenBank/DDBJ databases">
        <authorList>
            <person name="Trinca V."/>
            <person name="Uliana J.V.C."/>
            <person name="Torres T.T."/>
            <person name="Ward R.J."/>
            <person name="Monesi N."/>
        </authorList>
    </citation>
    <scope>NUCLEOTIDE SEQUENCE</scope>
    <source>
        <strain evidence="8">HSMRA1968</strain>
        <tissue evidence="8">Whole embryos</tissue>
    </source>
</reference>
<dbReference type="AlphaFoldDB" id="A0A9Q0SA26"/>
<gene>
    <name evidence="8" type="primary">Mrpl50</name>
    <name evidence="8" type="ORF">Bhyg_05109</name>
</gene>
<evidence type="ECO:0000256" key="4">
    <source>
        <dbReference type="ARBA" id="ARBA00023128"/>
    </source>
</evidence>
<keyword evidence="9" id="KW-1185">Reference proteome</keyword>